<evidence type="ECO:0000313" key="2">
    <source>
        <dbReference type="Proteomes" id="UP001060085"/>
    </source>
</evidence>
<reference evidence="2" key="1">
    <citation type="journal article" date="2023" name="Nat. Plants">
        <title>Single-cell RNA sequencing provides a high-resolution roadmap for understanding the multicellular compartmentation of specialized metabolism.</title>
        <authorList>
            <person name="Sun S."/>
            <person name="Shen X."/>
            <person name="Li Y."/>
            <person name="Li Y."/>
            <person name="Wang S."/>
            <person name="Li R."/>
            <person name="Zhang H."/>
            <person name="Shen G."/>
            <person name="Guo B."/>
            <person name="Wei J."/>
            <person name="Xu J."/>
            <person name="St-Pierre B."/>
            <person name="Chen S."/>
            <person name="Sun C."/>
        </authorList>
    </citation>
    <scope>NUCLEOTIDE SEQUENCE [LARGE SCALE GENOMIC DNA]</scope>
</reference>
<sequence length="201" mass="22859">MTVLKIAFISGKGTVIQTLDLRDSKLLFNPFTTFKIFSDCTFSHTVPLTSRLWITSTQPSSFLFFFSVDSCFFLFSVNSSVAAAVSHHFWLTTCLVSIFHNRTSAFGFNHPILSRGKNQTSDFCQYHQVLFICFAVVQQPPNSNRIGHSERIQKVYLSRIITEEPFNPKNQEKENQKTRIQDGGFSSKNEGSILLSHYILA</sequence>
<evidence type="ECO:0000313" key="1">
    <source>
        <dbReference type="EMBL" id="KAI5672140.1"/>
    </source>
</evidence>
<protein>
    <submittedName>
        <fullName evidence="1">Uncharacterized protein</fullName>
    </submittedName>
</protein>
<dbReference type="Proteomes" id="UP001060085">
    <property type="component" value="Linkage Group LG03"/>
</dbReference>
<comment type="caution">
    <text evidence="1">The sequence shown here is derived from an EMBL/GenBank/DDBJ whole genome shotgun (WGS) entry which is preliminary data.</text>
</comment>
<organism evidence="1 2">
    <name type="scientific">Catharanthus roseus</name>
    <name type="common">Madagascar periwinkle</name>
    <name type="synonym">Vinca rosea</name>
    <dbReference type="NCBI Taxonomy" id="4058"/>
    <lineage>
        <taxon>Eukaryota</taxon>
        <taxon>Viridiplantae</taxon>
        <taxon>Streptophyta</taxon>
        <taxon>Embryophyta</taxon>
        <taxon>Tracheophyta</taxon>
        <taxon>Spermatophyta</taxon>
        <taxon>Magnoliopsida</taxon>
        <taxon>eudicotyledons</taxon>
        <taxon>Gunneridae</taxon>
        <taxon>Pentapetalae</taxon>
        <taxon>asterids</taxon>
        <taxon>lamiids</taxon>
        <taxon>Gentianales</taxon>
        <taxon>Apocynaceae</taxon>
        <taxon>Rauvolfioideae</taxon>
        <taxon>Vinceae</taxon>
        <taxon>Catharanthinae</taxon>
        <taxon>Catharanthus</taxon>
    </lineage>
</organism>
<proteinExistence type="predicted"/>
<gene>
    <name evidence="1" type="ORF">M9H77_12504</name>
</gene>
<accession>A0ACC0BHJ1</accession>
<name>A0ACC0BHJ1_CATRO</name>
<dbReference type="EMBL" id="CM044703">
    <property type="protein sequence ID" value="KAI5672140.1"/>
    <property type="molecule type" value="Genomic_DNA"/>
</dbReference>
<keyword evidence="2" id="KW-1185">Reference proteome</keyword>